<dbReference type="InterPro" id="IPR039261">
    <property type="entry name" value="FNR_nucleotide-bd"/>
</dbReference>
<evidence type="ECO:0000256" key="7">
    <source>
        <dbReference type="ARBA" id="ARBA00023002"/>
    </source>
</evidence>
<comment type="caution">
    <text evidence="12">The sequence shown here is derived from an EMBL/GenBank/DDBJ whole genome shotgun (WGS) entry which is preliminary data.</text>
</comment>
<dbReference type="InterPro" id="IPR054582">
    <property type="entry name" value="DmmA-like_N"/>
</dbReference>
<reference evidence="12 13" key="1">
    <citation type="submission" date="2018-10" db="EMBL/GenBank/DDBJ databases">
        <title>Sequencing the genomes of 1000 actinobacteria strains.</title>
        <authorList>
            <person name="Klenk H.-P."/>
        </authorList>
    </citation>
    <scope>NUCLEOTIDE SEQUENCE [LARGE SCALE GENOMIC DNA]</scope>
    <source>
        <strain evidence="12 13">DSM 44343</strain>
    </source>
</reference>
<keyword evidence="3" id="KW-0285">Flavoprotein</keyword>
<dbReference type="AlphaFoldDB" id="A0A495K442"/>
<dbReference type="GO" id="GO:0051537">
    <property type="term" value="F:2 iron, 2 sulfur cluster binding"/>
    <property type="evidence" value="ECO:0007669"/>
    <property type="project" value="UniProtKB-KW"/>
</dbReference>
<dbReference type="RefSeq" id="WP_062799345.1">
    <property type="nucleotide sequence ID" value="NZ_CBCRXS010000004.1"/>
</dbReference>
<dbReference type="PROSITE" id="PS00197">
    <property type="entry name" value="2FE2S_FER_1"/>
    <property type="match status" value="1"/>
</dbReference>
<comment type="cofactor">
    <cofactor evidence="1">
        <name>FMN</name>
        <dbReference type="ChEBI" id="CHEBI:58210"/>
    </cofactor>
</comment>
<feature type="domain" description="2Fe-2S ferredoxin-type" evidence="10">
    <location>
        <begin position="232"/>
        <end position="317"/>
    </location>
</feature>
<dbReference type="Proteomes" id="UP000274762">
    <property type="component" value="Unassembled WGS sequence"/>
</dbReference>
<dbReference type="Pfam" id="PF22290">
    <property type="entry name" value="DmmA-like_N"/>
    <property type="match status" value="1"/>
</dbReference>
<evidence type="ECO:0000256" key="4">
    <source>
        <dbReference type="ARBA" id="ARBA00022643"/>
    </source>
</evidence>
<dbReference type="Pfam" id="PF00111">
    <property type="entry name" value="Fer2"/>
    <property type="match status" value="1"/>
</dbReference>
<dbReference type="InterPro" id="IPR012675">
    <property type="entry name" value="Beta-grasp_dom_sf"/>
</dbReference>
<dbReference type="Gene3D" id="3.40.50.80">
    <property type="entry name" value="Nucleotide-binding domain of ferredoxin-NADP reductase (FNR) module"/>
    <property type="match status" value="1"/>
</dbReference>
<sequence length="317" mass="33071">MHEPTSRVLRVHQKTWEADGVTSITLVDPAGASLPSWEPGAHIALHLPGGLVREYSLCSDPADTTLWTVAVLRAEQSRGGSTLVHDQLSVGALIEVDGPRNAFELDPDAQEHLLVAGGVGITPIVAMMRRLNNDGSAWKMLYAGRSRTSMAFVDEVAGHVGQSIVHADDENGGLADLASFVGSAGPGAVVYCCGPAALLDAVAAVTPTGVTLRTERFSAPPAAAPAVDESAFDVVLERSGTRLQVGPDVSVLDALIDAGVDVPSSCTEGICGTCEVGVVKGDVDHRDFLLSESEHAANTTMFPCVSRCRSAELVLDL</sequence>
<evidence type="ECO:0000256" key="1">
    <source>
        <dbReference type="ARBA" id="ARBA00001917"/>
    </source>
</evidence>
<accession>A0A495K442</accession>
<dbReference type="InterPro" id="IPR017938">
    <property type="entry name" value="Riboflavin_synthase-like_b-brl"/>
</dbReference>
<keyword evidence="5" id="KW-0001">2Fe-2S</keyword>
<proteinExistence type="predicted"/>
<evidence type="ECO:0000313" key="12">
    <source>
        <dbReference type="EMBL" id="RKR95172.1"/>
    </source>
</evidence>
<comment type="cofactor">
    <cofactor evidence="2">
        <name>FAD</name>
        <dbReference type="ChEBI" id="CHEBI:57692"/>
    </cofactor>
</comment>
<gene>
    <name evidence="12" type="ORF">DFJ75_1985</name>
</gene>
<evidence type="ECO:0000256" key="8">
    <source>
        <dbReference type="ARBA" id="ARBA00023004"/>
    </source>
</evidence>
<evidence type="ECO:0000256" key="9">
    <source>
        <dbReference type="ARBA" id="ARBA00023014"/>
    </source>
</evidence>
<dbReference type="PRINTS" id="PR00409">
    <property type="entry name" value="PHDIOXRDTASE"/>
</dbReference>
<keyword evidence="4" id="KW-0288">FMN</keyword>
<evidence type="ECO:0000256" key="3">
    <source>
        <dbReference type="ARBA" id="ARBA00022630"/>
    </source>
</evidence>
<dbReference type="GO" id="GO:0046872">
    <property type="term" value="F:metal ion binding"/>
    <property type="evidence" value="ECO:0007669"/>
    <property type="project" value="UniProtKB-KW"/>
</dbReference>
<dbReference type="PANTHER" id="PTHR47354:SF1">
    <property type="entry name" value="CARNITINE MONOOXYGENASE REDUCTASE SUBUNIT"/>
    <property type="match status" value="1"/>
</dbReference>
<dbReference type="InterPro" id="IPR017927">
    <property type="entry name" value="FAD-bd_FR_type"/>
</dbReference>
<dbReference type="InterPro" id="IPR036010">
    <property type="entry name" value="2Fe-2S_ferredoxin-like_sf"/>
</dbReference>
<dbReference type="CDD" id="cd00207">
    <property type="entry name" value="fer2"/>
    <property type="match status" value="1"/>
</dbReference>
<dbReference type="Gene3D" id="2.40.30.10">
    <property type="entry name" value="Translation factors"/>
    <property type="match status" value="1"/>
</dbReference>
<evidence type="ECO:0000256" key="6">
    <source>
        <dbReference type="ARBA" id="ARBA00022723"/>
    </source>
</evidence>
<dbReference type="SUPFAM" id="SSF54292">
    <property type="entry name" value="2Fe-2S ferredoxin-like"/>
    <property type="match status" value="1"/>
</dbReference>
<feature type="domain" description="FAD-binding FR-type" evidence="11">
    <location>
        <begin position="4"/>
        <end position="106"/>
    </location>
</feature>
<protein>
    <submittedName>
        <fullName evidence="12">Ferredoxin-NADP reductase</fullName>
    </submittedName>
</protein>
<dbReference type="SUPFAM" id="SSF63380">
    <property type="entry name" value="Riboflavin synthase domain-like"/>
    <property type="match status" value="1"/>
</dbReference>
<evidence type="ECO:0000313" key="13">
    <source>
        <dbReference type="Proteomes" id="UP000274762"/>
    </source>
</evidence>
<dbReference type="OrthoDB" id="502624at2"/>
<keyword evidence="8" id="KW-0408">Iron</keyword>
<dbReference type="PROSITE" id="PS51384">
    <property type="entry name" value="FAD_FR"/>
    <property type="match status" value="1"/>
</dbReference>
<dbReference type="InterPro" id="IPR001041">
    <property type="entry name" value="2Fe-2S_ferredoxin-type"/>
</dbReference>
<evidence type="ECO:0000256" key="2">
    <source>
        <dbReference type="ARBA" id="ARBA00001974"/>
    </source>
</evidence>
<dbReference type="CDD" id="cd06185">
    <property type="entry name" value="PDR_like"/>
    <property type="match status" value="1"/>
</dbReference>
<dbReference type="PROSITE" id="PS51085">
    <property type="entry name" value="2FE2S_FER_2"/>
    <property type="match status" value="1"/>
</dbReference>
<organism evidence="12 13">
    <name type="scientific">Williamsia marianensis</name>
    <dbReference type="NCBI Taxonomy" id="85044"/>
    <lineage>
        <taxon>Bacteria</taxon>
        <taxon>Bacillati</taxon>
        <taxon>Actinomycetota</taxon>
        <taxon>Actinomycetes</taxon>
        <taxon>Mycobacteriales</taxon>
        <taxon>Nocardiaceae</taxon>
        <taxon>Williamsia</taxon>
    </lineage>
</organism>
<evidence type="ECO:0000256" key="5">
    <source>
        <dbReference type="ARBA" id="ARBA00022714"/>
    </source>
</evidence>
<keyword evidence="9" id="KW-0411">Iron-sulfur</keyword>
<dbReference type="InterPro" id="IPR006058">
    <property type="entry name" value="2Fe2S_fd_BS"/>
</dbReference>
<dbReference type="SUPFAM" id="SSF52343">
    <property type="entry name" value="Ferredoxin reductase-like, C-terminal NADP-linked domain"/>
    <property type="match status" value="1"/>
</dbReference>
<evidence type="ECO:0000259" key="10">
    <source>
        <dbReference type="PROSITE" id="PS51085"/>
    </source>
</evidence>
<keyword evidence="7" id="KW-0560">Oxidoreductase</keyword>
<dbReference type="InterPro" id="IPR050415">
    <property type="entry name" value="MRET"/>
</dbReference>
<name>A0A495K442_WILMA</name>
<dbReference type="Gene3D" id="3.10.20.30">
    <property type="match status" value="1"/>
</dbReference>
<evidence type="ECO:0000259" key="11">
    <source>
        <dbReference type="PROSITE" id="PS51384"/>
    </source>
</evidence>
<dbReference type="EMBL" id="RBKV01000001">
    <property type="protein sequence ID" value="RKR95172.1"/>
    <property type="molecule type" value="Genomic_DNA"/>
</dbReference>
<keyword evidence="6" id="KW-0479">Metal-binding</keyword>
<dbReference type="GO" id="GO:0016491">
    <property type="term" value="F:oxidoreductase activity"/>
    <property type="evidence" value="ECO:0007669"/>
    <property type="project" value="UniProtKB-KW"/>
</dbReference>
<dbReference type="PANTHER" id="PTHR47354">
    <property type="entry name" value="NADH OXIDOREDUCTASE HCR"/>
    <property type="match status" value="1"/>
</dbReference>